<proteinExistence type="predicted"/>
<reference evidence="2 3" key="1">
    <citation type="journal article" date="2018" name="Mycol. Prog.">
        <title>Coniella lustricola, a new species from submerged detritus.</title>
        <authorList>
            <person name="Raudabaugh D.B."/>
            <person name="Iturriaga T."/>
            <person name="Carver A."/>
            <person name="Mondo S."/>
            <person name="Pangilinan J."/>
            <person name="Lipzen A."/>
            <person name="He G."/>
            <person name="Amirebrahimi M."/>
            <person name="Grigoriev I.V."/>
            <person name="Miller A.N."/>
        </authorList>
    </citation>
    <scope>NUCLEOTIDE SEQUENCE [LARGE SCALE GENOMIC DNA]</scope>
    <source>
        <strain evidence="2 3">B22-T-1</strain>
    </source>
</reference>
<dbReference type="InParanoid" id="A0A2T3AMY5"/>
<dbReference type="OrthoDB" id="5394254at2759"/>
<keyword evidence="1" id="KW-0812">Transmembrane</keyword>
<organism evidence="2 3">
    <name type="scientific">Coniella lustricola</name>
    <dbReference type="NCBI Taxonomy" id="2025994"/>
    <lineage>
        <taxon>Eukaryota</taxon>
        <taxon>Fungi</taxon>
        <taxon>Dikarya</taxon>
        <taxon>Ascomycota</taxon>
        <taxon>Pezizomycotina</taxon>
        <taxon>Sordariomycetes</taxon>
        <taxon>Sordariomycetidae</taxon>
        <taxon>Diaporthales</taxon>
        <taxon>Schizoparmaceae</taxon>
        <taxon>Coniella</taxon>
    </lineage>
</organism>
<accession>A0A2T3AMY5</accession>
<dbReference type="AlphaFoldDB" id="A0A2T3AMY5"/>
<evidence type="ECO:0000313" key="2">
    <source>
        <dbReference type="EMBL" id="PSS03807.1"/>
    </source>
</evidence>
<evidence type="ECO:0000256" key="1">
    <source>
        <dbReference type="SAM" id="Phobius"/>
    </source>
</evidence>
<dbReference type="Proteomes" id="UP000241462">
    <property type="component" value="Unassembled WGS sequence"/>
</dbReference>
<feature type="transmembrane region" description="Helical" evidence="1">
    <location>
        <begin position="322"/>
        <end position="340"/>
    </location>
</feature>
<gene>
    <name evidence="2" type="ORF">BD289DRAFT_420249</name>
</gene>
<feature type="transmembrane region" description="Helical" evidence="1">
    <location>
        <begin position="223"/>
        <end position="243"/>
    </location>
</feature>
<feature type="transmembrane region" description="Helical" evidence="1">
    <location>
        <begin position="137"/>
        <end position="159"/>
    </location>
</feature>
<keyword evidence="3" id="KW-1185">Reference proteome</keyword>
<sequence length="342" mass="36772">MATTQPTDVTATDAGLESKNGVDLSNAVVERSASALAQRRSKLPSIIQFPLVAILSFSVSSLGYSFINEFSRGELATVMRTWSTQREVGIMTAWRLIELALGWFANFDSVDLAALNLLSHGPLFYLLSAFYNIDPKIALGGLAVDVTASFVPFLLLRPLSGAHKGSSSVPNREIINDRSISILSILLASFIYAVVLVLSYNFYLRQAFVLHFEGIYTIEPAQSALVVLATLILASGIAARGFIFTPLATTGRTEQDEKVAQFDPVEAGLGETLWWNVWGYTSQTKVGIVRTLLLAIVTGVNTYLQSALTINGVEPAGAARYASAWMLAALLAGLGLGFVGEV</sequence>
<feature type="transmembrane region" description="Helical" evidence="1">
    <location>
        <begin position="292"/>
        <end position="310"/>
    </location>
</feature>
<keyword evidence="1" id="KW-1133">Transmembrane helix</keyword>
<dbReference type="EMBL" id="KZ678373">
    <property type="protein sequence ID" value="PSS03807.1"/>
    <property type="molecule type" value="Genomic_DNA"/>
</dbReference>
<keyword evidence="1" id="KW-0472">Membrane</keyword>
<name>A0A2T3AMY5_9PEZI</name>
<evidence type="ECO:0000313" key="3">
    <source>
        <dbReference type="Proteomes" id="UP000241462"/>
    </source>
</evidence>
<protein>
    <submittedName>
        <fullName evidence="2">Uncharacterized protein</fullName>
    </submittedName>
</protein>
<feature type="transmembrane region" description="Helical" evidence="1">
    <location>
        <begin position="46"/>
        <end position="67"/>
    </location>
</feature>
<feature type="transmembrane region" description="Helical" evidence="1">
    <location>
        <begin position="180"/>
        <end position="203"/>
    </location>
</feature>